<dbReference type="EMBL" id="BACD03000012">
    <property type="protein sequence ID" value="GAO47999.1"/>
    <property type="molecule type" value="Genomic_DNA"/>
</dbReference>
<dbReference type="Proteomes" id="UP000033140">
    <property type="component" value="Unassembled WGS sequence"/>
</dbReference>
<feature type="region of interest" description="Disordered" evidence="1">
    <location>
        <begin position="89"/>
        <end position="134"/>
    </location>
</feature>
<feature type="compositionally biased region" description="Pro residues" evidence="1">
    <location>
        <begin position="98"/>
        <end position="107"/>
    </location>
</feature>
<name>A0A0E9NDS9_SAICN</name>
<sequence>MRLAADFVDFFDNAWHGWLDTQRVQRGTPKPAFPRKSVYVIPHHPSSSSAKERLASSLAQCPAPGSRFKMVLLKLILLSRLASPNPGRGSLALRSSLPSPPSGPLPYPSASLWSPPYPERRDQTLGAGEGEPRSWLRRGGVADEMAIEGGGMPFVSFERSLLYPSYELDSGIAREPVGDTSGLCVPCCCCCCIPGPKREVDRIGGVLVNTELLTEFVEMLLAERLCTPPPALLPK</sequence>
<evidence type="ECO:0000256" key="1">
    <source>
        <dbReference type="SAM" id="MobiDB-lite"/>
    </source>
</evidence>
<gene>
    <name evidence="2" type="ORF">G7K_2189-t1</name>
</gene>
<protein>
    <submittedName>
        <fullName evidence="2">Uncharacterized protein</fullName>
    </submittedName>
</protein>
<comment type="caution">
    <text evidence="2">The sequence shown here is derived from an EMBL/GenBank/DDBJ whole genome shotgun (WGS) entry which is preliminary data.</text>
</comment>
<proteinExistence type="predicted"/>
<dbReference type="AlphaFoldDB" id="A0A0E9NDS9"/>
<reference evidence="2 3" key="1">
    <citation type="journal article" date="2011" name="J. Gen. Appl. Microbiol.">
        <title>Draft genome sequencing of the enigmatic yeast Saitoella complicata.</title>
        <authorList>
            <person name="Nishida H."/>
            <person name="Hamamoto M."/>
            <person name="Sugiyama J."/>
        </authorList>
    </citation>
    <scope>NUCLEOTIDE SEQUENCE [LARGE SCALE GENOMIC DNA]</scope>
    <source>
        <strain evidence="2 3">NRRL Y-17804</strain>
    </source>
</reference>
<evidence type="ECO:0000313" key="2">
    <source>
        <dbReference type="EMBL" id="GAO47999.1"/>
    </source>
</evidence>
<accession>A0A0E9NDS9</accession>
<reference evidence="2 3" key="2">
    <citation type="journal article" date="2014" name="J. Gen. Appl. Microbiol.">
        <title>The early diverging ascomycetous budding yeast Saitoella complicata has three histone deacetylases belonging to the Clr6, Hos2, and Rpd3 lineages.</title>
        <authorList>
            <person name="Nishida H."/>
            <person name="Matsumoto T."/>
            <person name="Kondo S."/>
            <person name="Hamamoto M."/>
            <person name="Yoshikawa H."/>
        </authorList>
    </citation>
    <scope>NUCLEOTIDE SEQUENCE [LARGE SCALE GENOMIC DNA]</scope>
    <source>
        <strain evidence="2 3">NRRL Y-17804</strain>
    </source>
</reference>
<reference evidence="2 3" key="3">
    <citation type="journal article" date="2015" name="Genome Announc.">
        <title>Draft Genome Sequence of the Archiascomycetous Yeast Saitoella complicata.</title>
        <authorList>
            <person name="Yamauchi K."/>
            <person name="Kondo S."/>
            <person name="Hamamoto M."/>
            <person name="Takahashi Y."/>
            <person name="Ogura Y."/>
            <person name="Hayashi T."/>
            <person name="Nishida H."/>
        </authorList>
    </citation>
    <scope>NUCLEOTIDE SEQUENCE [LARGE SCALE GENOMIC DNA]</scope>
    <source>
        <strain evidence="2 3">NRRL Y-17804</strain>
    </source>
</reference>
<organism evidence="2 3">
    <name type="scientific">Saitoella complicata (strain BCRC 22490 / CBS 7301 / JCM 7358 / NBRC 10748 / NRRL Y-17804)</name>
    <dbReference type="NCBI Taxonomy" id="698492"/>
    <lineage>
        <taxon>Eukaryota</taxon>
        <taxon>Fungi</taxon>
        <taxon>Dikarya</taxon>
        <taxon>Ascomycota</taxon>
        <taxon>Taphrinomycotina</taxon>
        <taxon>Taphrinomycotina incertae sedis</taxon>
        <taxon>Saitoella</taxon>
    </lineage>
</organism>
<keyword evidence="3" id="KW-1185">Reference proteome</keyword>
<evidence type="ECO:0000313" key="3">
    <source>
        <dbReference type="Proteomes" id="UP000033140"/>
    </source>
</evidence>